<accession>A0A2W4WE05</accession>
<dbReference type="EC" id="2.7.13.3" evidence="2"/>
<comment type="catalytic activity">
    <reaction evidence="1">
        <text>ATP + protein L-histidine = ADP + protein N-phospho-L-histidine.</text>
        <dbReference type="EC" id="2.7.13.3"/>
    </reaction>
</comment>
<dbReference type="InterPro" id="IPR005467">
    <property type="entry name" value="His_kinase_dom"/>
</dbReference>
<dbReference type="Pfam" id="PF02518">
    <property type="entry name" value="HATPase_c"/>
    <property type="match status" value="1"/>
</dbReference>
<feature type="domain" description="Histidine kinase" evidence="6">
    <location>
        <begin position="230"/>
        <end position="458"/>
    </location>
</feature>
<evidence type="ECO:0000259" key="6">
    <source>
        <dbReference type="PROSITE" id="PS50109"/>
    </source>
</evidence>
<dbReference type="InterPro" id="IPR004358">
    <property type="entry name" value="Sig_transdc_His_kin-like_C"/>
</dbReference>
<dbReference type="SMART" id="SM00387">
    <property type="entry name" value="HATPase_c"/>
    <property type="match status" value="1"/>
</dbReference>
<keyword evidence="3" id="KW-0597">Phosphoprotein</keyword>
<dbReference type="SUPFAM" id="SSF47384">
    <property type="entry name" value="Homodimeric domain of signal transducing histidine kinase"/>
    <property type="match status" value="1"/>
</dbReference>
<dbReference type="PANTHER" id="PTHR43547">
    <property type="entry name" value="TWO-COMPONENT HISTIDINE KINASE"/>
    <property type="match status" value="1"/>
</dbReference>
<comment type="caution">
    <text evidence="7">The sequence shown here is derived from an EMBL/GenBank/DDBJ whole genome shotgun (WGS) entry which is preliminary data.</text>
</comment>
<evidence type="ECO:0000313" key="7">
    <source>
        <dbReference type="EMBL" id="PZO43136.1"/>
    </source>
</evidence>
<dbReference type="AlphaFoldDB" id="A0A2W4WE05"/>
<dbReference type="Gene3D" id="1.10.287.130">
    <property type="match status" value="1"/>
</dbReference>
<dbReference type="InterPro" id="IPR036890">
    <property type="entry name" value="HATPase_C_sf"/>
</dbReference>
<evidence type="ECO:0000256" key="1">
    <source>
        <dbReference type="ARBA" id="ARBA00000085"/>
    </source>
</evidence>
<dbReference type="PRINTS" id="PR00344">
    <property type="entry name" value="BCTRLSENSOR"/>
</dbReference>
<dbReference type="SMART" id="SM00388">
    <property type="entry name" value="HisKA"/>
    <property type="match status" value="1"/>
</dbReference>
<proteinExistence type="predicted"/>
<dbReference type="Pfam" id="PF00512">
    <property type="entry name" value="HisKA"/>
    <property type="match status" value="1"/>
</dbReference>
<protein>
    <recommendedName>
        <fullName evidence="2">histidine kinase</fullName>
        <ecNumber evidence="2">2.7.13.3</ecNumber>
    </recommendedName>
</protein>
<name>A0A2W4WE05_9CYAN</name>
<evidence type="ECO:0000256" key="5">
    <source>
        <dbReference type="ARBA" id="ARBA00023012"/>
    </source>
</evidence>
<keyword evidence="5" id="KW-0902">Two-component regulatory system</keyword>
<reference evidence="8" key="1">
    <citation type="submission" date="2018-04" db="EMBL/GenBank/DDBJ databases">
        <authorList>
            <person name="Cornet L."/>
        </authorList>
    </citation>
    <scope>NUCLEOTIDE SEQUENCE [LARGE SCALE GENOMIC DNA]</scope>
</reference>
<dbReference type="GO" id="GO:0000155">
    <property type="term" value="F:phosphorelay sensor kinase activity"/>
    <property type="evidence" value="ECO:0007669"/>
    <property type="project" value="InterPro"/>
</dbReference>
<dbReference type="InterPro" id="IPR003594">
    <property type="entry name" value="HATPase_dom"/>
</dbReference>
<dbReference type="InterPro" id="IPR036097">
    <property type="entry name" value="HisK_dim/P_sf"/>
</dbReference>
<organism evidence="7 8">
    <name type="scientific">Shackletoniella antarctica</name>
    <dbReference type="NCBI Taxonomy" id="268115"/>
    <lineage>
        <taxon>Bacteria</taxon>
        <taxon>Bacillati</taxon>
        <taxon>Cyanobacteriota</taxon>
        <taxon>Cyanophyceae</taxon>
        <taxon>Oculatellales</taxon>
        <taxon>Oculatellaceae</taxon>
        <taxon>Shackletoniella</taxon>
    </lineage>
</organism>
<keyword evidence="4" id="KW-0418">Kinase</keyword>
<dbReference type="SUPFAM" id="SSF55874">
    <property type="entry name" value="ATPase domain of HSP90 chaperone/DNA topoisomerase II/histidine kinase"/>
    <property type="match status" value="1"/>
</dbReference>
<evidence type="ECO:0000256" key="2">
    <source>
        <dbReference type="ARBA" id="ARBA00012438"/>
    </source>
</evidence>
<evidence type="ECO:0000313" key="8">
    <source>
        <dbReference type="Proteomes" id="UP000249081"/>
    </source>
</evidence>
<dbReference type="PANTHER" id="PTHR43547:SF2">
    <property type="entry name" value="HYBRID SIGNAL TRANSDUCTION HISTIDINE KINASE C"/>
    <property type="match status" value="1"/>
</dbReference>
<evidence type="ECO:0000256" key="4">
    <source>
        <dbReference type="ARBA" id="ARBA00022777"/>
    </source>
</evidence>
<dbReference type="EMBL" id="QBMN01000031">
    <property type="protein sequence ID" value="PZO43136.1"/>
    <property type="molecule type" value="Genomic_DNA"/>
</dbReference>
<dbReference type="CDD" id="cd00082">
    <property type="entry name" value="HisKA"/>
    <property type="match status" value="1"/>
</dbReference>
<reference evidence="7 8" key="2">
    <citation type="submission" date="2018-06" db="EMBL/GenBank/DDBJ databases">
        <title>Metagenomic assembly of (sub)arctic Cyanobacteria and their associated microbiome from non-axenic cultures.</title>
        <authorList>
            <person name="Baurain D."/>
        </authorList>
    </citation>
    <scope>NUCLEOTIDE SEQUENCE [LARGE SCALE GENOMIC DNA]</scope>
    <source>
        <strain evidence="7">ULC041bin1</strain>
    </source>
</reference>
<dbReference type="InterPro" id="IPR003661">
    <property type="entry name" value="HisK_dim/P_dom"/>
</dbReference>
<gene>
    <name evidence="7" type="ORF">DCF17_06350</name>
</gene>
<dbReference type="Proteomes" id="UP000249081">
    <property type="component" value="Unassembled WGS sequence"/>
</dbReference>
<evidence type="ECO:0000256" key="3">
    <source>
        <dbReference type="ARBA" id="ARBA00022553"/>
    </source>
</evidence>
<keyword evidence="4" id="KW-0808">Transferase</keyword>
<dbReference type="Gene3D" id="3.30.565.10">
    <property type="entry name" value="Histidine kinase-like ATPase, C-terminal domain"/>
    <property type="match status" value="1"/>
</dbReference>
<dbReference type="PROSITE" id="PS50109">
    <property type="entry name" value="HIS_KIN"/>
    <property type="match status" value="1"/>
</dbReference>
<sequence>MASENSPVLFQARPLEGMLSAGASRPTPLAEGREGAEDRETWPLVHALAATLNSPSPLPDLAEVLGTHFGARACLLLCHYPATNDLIYICWHRGTPPTCHRLGATEADSRLDWQRRVALGLIGQTLDQASGQGLRHWRKGLAELLQADNCPPIWLRSISAATAIAVDGSGLQGAMLLLGAAGLGLEQTVRANLASLGAIAFHQQYLQGQAQRHTEQLRYLQHLKEDFLSTLNHELRTPLTSMMLAIRMLRRPDLTPERSAMYLDILEQQCSREIGLVNDLLMLQTLGAKPDAVARQSVGQSIDLGQLLTDLAGQSKETWQQAQLTLNCQVPAAPVILATDPESLTKVVQELLENARKYSAPETVITLALADNQTPNGRVTLQISNLGMAIEADDLPHIFDQFRRGSKATKEGIAGTGTGLALVRGLMERLEGTIKVSSQPSDGQLWQTCFTLQFERHDPSIYSSSEQNS</sequence>